<keyword evidence="1" id="KW-1133">Transmembrane helix</keyword>
<evidence type="ECO:0000313" key="2">
    <source>
        <dbReference type="EMBL" id="KAF9443596.1"/>
    </source>
</evidence>
<protein>
    <recommendedName>
        <fullName evidence="4">Transmembrane protein</fullName>
    </recommendedName>
</protein>
<gene>
    <name evidence="2" type="ORF">P691DRAFT_713076</name>
</gene>
<dbReference type="OrthoDB" id="3330781at2759"/>
<keyword evidence="1" id="KW-0472">Membrane</keyword>
<evidence type="ECO:0008006" key="4">
    <source>
        <dbReference type="Google" id="ProtNLM"/>
    </source>
</evidence>
<proteinExistence type="predicted"/>
<feature type="transmembrane region" description="Helical" evidence="1">
    <location>
        <begin position="391"/>
        <end position="413"/>
    </location>
</feature>
<dbReference type="Proteomes" id="UP000807342">
    <property type="component" value="Unassembled WGS sequence"/>
</dbReference>
<organism evidence="2 3">
    <name type="scientific">Macrolepiota fuliginosa MF-IS2</name>
    <dbReference type="NCBI Taxonomy" id="1400762"/>
    <lineage>
        <taxon>Eukaryota</taxon>
        <taxon>Fungi</taxon>
        <taxon>Dikarya</taxon>
        <taxon>Basidiomycota</taxon>
        <taxon>Agaricomycotina</taxon>
        <taxon>Agaricomycetes</taxon>
        <taxon>Agaricomycetidae</taxon>
        <taxon>Agaricales</taxon>
        <taxon>Agaricineae</taxon>
        <taxon>Agaricaceae</taxon>
        <taxon>Macrolepiota</taxon>
    </lineage>
</organism>
<evidence type="ECO:0000313" key="3">
    <source>
        <dbReference type="Proteomes" id="UP000807342"/>
    </source>
</evidence>
<dbReference type="EMBL" id="MU151455">
    <property type="protein sequence ID" value="KAF9443596.1"/>
    <property type="molecule type" value="Genomic_DNA"/>
</dbReference>
<reference evidence="2" key="1">
    <citation type="submission" date="2020-11" db="EMBL/GenBank/DDBJ databases">
        <authorList>
            <consortium name="DOE Joint Genome Institute"/>
            <person name="Ahrendt S."/>
            <person name="Riley R."/>
            <person name="Andreopoulos W."/>
            <person name="Labutti K."/>
            <person name="Pangilinan J."/>
            <person name="Ruiz-Duenas F.J."/>
            <person name="Barrasa J.M."/>
            <person name="Sanchez-Garcia M."/>
            <person name="Camarero S."/>
            <person name="Miyauchi S."/>
            <person name="Serrano A."/>
            <person name="Linde D."/>
            <person name="Babiker R."/>
            <person name="Drula E."/>
            <person name="Ayuso-Fernandez I."/>
            <person name="Pacheco R."/>
            <person name="Padilla G."/>
            <person name="Ferreira P."/>
            <person name="Barriuso J."/>
            <person name="Kellner H."/>
            <person name="Castanera R."/>
            <person name="Alfaro M."/>
            <person name="Ramirez L."/>
            <person name="Pisabarro A.G."/>
            <person name="Kuo A."/>
            <person name="Tritt A."/>
            <person name="Lipzen A."/>
            <person name="He G."/>
            <person name="Yan M."/>
            <person name="Ng V."/>
            <person name="Cullen D."/>
            <person name="Martin F."/>
            <person name="Rosso M.-N."/>
            <person name="Henrissat B."/>
            <person name="Hibbett D."/>
            <person name="Martinez A.T."/>
            <person name="Grigoriev I.V."/>
        </authorList>
    </citation>
    <scope>NUCLEOTIDE SEQUENCE</scope>
    <source>
        <strain evidence="2">MF-IS2</strain>
    </source>
</reference>
<keyword evidence="1" id="KW-0812">Transmembrane</keyword>
<evidence type="ECO:0000256" key="1">
    <source>
        <dbReference type="SAM" id="Phobius"/>
    </source>
</evidence>
<comment type="caution">
    <text evidence="2">The sequence shown here is derived from an EMBL/GenBank/DDBJ whole genome shotgun (WGS) entry which is preliminary data.</text>
</comment>
<keyword evidence="3" id="KW-1185">Reference proteome</keyword>
<dbReference type="AlphaFoldDB" id="A0A9P5X692"/>
<feature type="non-terminal residue" evidence="2">
    <location>
        <position position="422"/>
    </location>
</feature>
<sequence>MEQFQRSGNMVSGETDIVSRLISGLFDRIRHFTTPRATLPYRLAFLSSVLLMALNGLGPSAITVNPISLKRSLDIRVANLTTIDGLAMFGQADELLANRANLIVRLEQFENATYGFRGQENTLIPWPASDLLSANGTITYQSDVTTYDMNCLWKRPTRGLGADEWFLDGYRWIFYNDPLGGGSATPDPASAAAMLPLMSFVFFGSSTQLSAPLLVLNLGNQPNILLPENTTGLGNDSPMIVTALVCDPQLKIVPATVTLTQGSLHATSRAPPLINNILPGAANTTFSEGLLEATGSVDPTTNWAFVNTIARVLFLTDPSLNYFDKPEGIKPLPLPQINQNMNKIMLSAAKAFLSGYKPTEDSNLTSLDFDTISINATADEEQLALVGSIPFLIALGSVVGLLLSLLATLTAIVRVEELRTFD</sequence>
<accession>A0A9P5X692</accession>
<name>A0A9P5X692_9AGAR</name>